<dbReference type="EMBL" id="MGHA01000076">
    <property type="protein sequence ID" value="OGM56618.1"/>
    <property type="molecule type" value="Genomic_DNA"/>
</dbReference>
<sequence>MKKIILFDIDYALINTDLIRSATTSQLANALKISEKSIATYLNNYSSSLNSSTDFDPDKFINLLTKDHTFNKSFIRNIFYQNPDIYKSSLYPDTISTLNNLFGEYVLGTYSEGVNDFQMTKITQSGVSKYLNKKHINILKRKLQTKELIKIPQNSIIVDDKLEVVEKLSKMSNVFPVWVNRKTAEIHKEIKTVFKLEQIPNIIN</sequence>
<dbReference type="STRING" id="1802514.A2955_03760"/>
<protein>
    <recommendedName>
        <fullName evidence="3">FCP1 homology domain-containing protein</fullName>
    </recommendedName>
</protein>
<dbReference type="InterPro" id="IPR023214">
    <property type="entry name" value="HAD_sf"/>
</dbReference>
<gene>
    <name evidence="1" type="ORF">A2955_03760</name>
</gene>
<evidence type="ECO:0008006" key="3">
    <source>
        <dbReference type="Google" id="ProtNLM"/>
    </source>
</evidence>
<dbReference type="InterPro" id="IPR036412">
    <property type="entry name" value="HAD-like_sf"/>
</dbReference>
<evidence type="ECO:0000313" key="1">
    <source>
        <dbReference type="EMBL" id="OGM56618.1"/>
    </source>
</evidence>
<name>A0A1F8AZH2_9BACT</name>
<dbReference type="SUPFAM" id="SSF56784">
    <property type="entry name" value="HAD-like"/>
    <property type="match status" value="1"/>
</dbReference>
<dbReference type="Gene3D" id="3.40.50.1000">
    <property type="entry name" value="HAD superfamily/HAD-like"/>
    <property type="match status" value="1"/>
</dbReference>
<proteinExistence type="predicted"/>
<dbReference type="AlphaFoldDB" id="A0A1F8AZH2"/>
<accession>A0A1F8AZH2</accession>
<organism evidence="1 2">
    <name type="scientific">Candidatus Woesebacteria bacterium RIFCSPLOWO2_01_FULL_37_19</name>
    <dbReference type="NCBI Taxonomy" id="1802514"/>
    <lineage>
        <taxon>Bacteria</taxon>
        <taxon>Candidatus Woeseibacteriota</taxon>
    </lineage>
</organism>
<evidence type="ECO:0000313" key="2">
    <source>
        <dbReference type="Proteomes" id="UP000177501"/>
    </source>
</evidence>
<dbReference type="Proteomes" id="UP000177501">
    <property type="component" value="Unassembled WGS sequence"/>
</dbReference>
<reference evidence="1 2" key="1">
    <citation type="journal article" date="2016" name="Nat. Commun.">
        <title>Thousands of microbial genomes shed light on interconnected biogeochemical processes in an aquifer system.</title>
        <authorList>
            <person name="Anantharaman K."/>
            <person name="Brown C.T."/>
            <person name="Hug L.A."/>
            <person name="Sharon I."/>
            <person name="Castelle C.J."/>
            <person name="Probst A.J."/>
            <person name="Thomas B.C."/>
            <person name="Singh A."/>
            <person name="Wilkins M.J."/>
            <person name="Karaoz U."/>
            <person name="Brodie E.L."/>
            <person name="Williams K.H."/>
            <person name="Hubbard S.S."/>
            <person name="Banfield J.F."/>
        </authorList>
    </citation>
    <scope>NUCLEOTIDE SEQUENCE [LARGE SCALE GENOMIC DNA]</scope>
</reference>
<comment type="caution">
    <text evidence="1">The sequence shown here is derived from an EMBL/GenBank/DDBJ whole genome shotgun (WGS) entry which is preliminary data.</text>
</comment>